<feature type="domain" description="MmeI-like target recognition" evidence="8">
    <location>
        <begin position="846"/>
        <end position="968"/>
    </location>
</feature>
<feature type="domain" description="MmeI-like N-terminal" evidence="6">
    <location>
        <begin position="10"/>
        <end position="207"/>
    </location>
</feature>
<keyword evidence="2 10" id="KW-0489">Methyltransferase</keyword>
<protein>
    <recommendedName>
        <fullName evidence="1">site-specific DNA-methyltransferase (adenine-specific)</fullName>
        <ecNumber evidence="1">2.1.1.72</ecNumber>
    </recommendedName>
</protein>
<evidence type="ECO:0000313" key="11">
    <source>
        <dbReference type="Proteomes" id="UP000199002"/>
    </source>
</evidence>
<evidence type="ECO:0000256" key="3">
    <source>
        <dbReference type="ARBA" id="ARBA00022679"/>
    </source>
</evidence>
<dbReference type="Proteomes" id="UP000199002">
    <property type="component" value="Unassembled WGS sequence"/>
</dbReference>
<feature type="compositionally biased region" description="Low complexity" evidence="5">
    <location>
        <begin position="237"/>
        <end position="250"/>
    </location>
</feature>
<dbReference type="InterPro" id="IPR046817">
    <property type="entry name" value="MmeI_N"/>
</dbReference>
<evidence type="ECO:0000259" key="9">
    <source>
        <dbReference type="Pfam" id="PF20473"/>
    </source>
</evidence>
<dbReference type="EC" id="2.1.1.72" evidence="1"/>
<accession>A0A1H4AXT3</accession>
<dbReference type="Gene3D" id="3.40.50.150">
    <property type="entry name" value="Vaccinia Virus protein VP39"/>
    <property type="match status" value="1"/>
</dbReference>
<keyword evidence="3" id="KW-0808">Transferase</keyword>
<feature type="domain" description="MmeI-like helicase spacer" evidence="7">
    <location>
        <begin position="265"/>
        <end position="335"/>
    </location>
</feature>
<dbReference type="Pfam" id="PF20466">
    <property type="entry name" value="MmeI_TRD"/>
    <property type="match status" value="1"/>
</dbReference>
<dbReference type="GO" id="GO:0009007">
    <property type="term" value="F:site-specific DNA-methyltransferase (adenine-specific) activity"/>
    <property type="evidence" value="ECO:0007669"/>
    <property type="project" value="UniProtKB-EC"/>
</dbReference>
<dbReference type="Pfam" id="PF20473">
    <property type="entry name" value="MmeI_Mtase"/>
    <property type="match status" value="1"/>
</dbReference>
<gene>
    <name evidence="10" type="ORF">SAMN05421875_1122</name>
</gene>
<evidence type="ECO:0000259" key="7">
    <source>
        <dbReference type="Pfam" id="PF20465"/>
    </source>
</evidence>
<evidence type="ECO:0000256" key="1">
    <source>
        <dbReference type="ARBA" id="ARBA00011900"/>
    </source>
</evidence>
<feature type="region of interest" description="Disordered" evidence="5">
    <location>
        <begin position="210"/>
        <end position="256"/>
    </location>
</feature>
<dbReference type="Pfam" id="PF20465">
    <property type="entry name" value="MmeI_hel"/>
    <property type="match status" value="1"/>
</dbReference>
<dbReference type="InterPro" id="IPR046819">
    <property type="entry name" value="MmeI_hel"/>
</dbReference>
<evidence type="ECO:0000313" key="10">
    <source>
        <dbReference type="EMBL" id="SEA40637.1"/>
    </source>
</evidence>
<dbReference type="PRINTS" id="PR00507">
    <property type="entry name" value="N12N6MTFRASE"/>
</dbReference>
<dbReference type="InterPro" id="IPR046820">
    <property type="entry name" value="MmeI_TRD"/>
</dbReference>
<dbReference type="PANTHER" id="PTHR33841:SF1">
    <property type="entry name" value="DNA METHYLTRANSFERASE A"/>
    <property type="match status" value="1"/>
</dbReference>
<proteinExistence type="predicted"/>
<dbReference type="SUPFAM" id="SSF53335">
    <property type="entry name" value="S-adenosyl-L-methionine-dependent methyltransferases"/>
    <property type="match status" value="1"/>
</dbReference>
<keyword evidence="11" id="KW-1185">Reference proteome</keyword>
<dbReference type="InterPro" id="IPR046816">
    <property type="entry name" value="MmeI_Mtase"/>
</dbReference>
<name>A0A1H4AXT3_9BURK</name>
<evidence type="ECO:0000259" key="8">
    <source>
        <dbReference type="Pfam" id="PF20466"/>
    </source>
</evidence>
<dbReference type="InterPro" id="IPR029063">
    <property type="entry name" value="SAM-dependent_MTases_sf"/>
</dbReference>
<dbReference type="GeneID" id="34231658"/>
<organism evidence="10 11">
    <name type="scientific">Acidovorax soli</name>
    <dbReference type="NCBI Taxonomy" id="592050"/>
    <lineage>
        <taxon>Bacteria</taxon>
        <taxon>Pseudomonadati</taxon>
        <taxon>Pseudomonadota</taxon>
        <taxon>Betaproteobacteria</taxon>
        <taxon>Burkholderiales</taxon>
        <taxon>Comamonadaceae</taxon>
        <taxon>Acidovorax</taxon>
    </lineage>
</organism>
<dbReference type="STRING" id="592050.SAMN05421875_1122"/>
<evidence type="ECO:0000256" key="2">
    <source>
        <dbReference type="ARBA" id="ARBA00022603"/>
    </source>
</evidence>
<dbReference type="GO" id="GO:0032259">
    <property type="term" value="P:methylation"/>
    <property type="evidence" value="ECO:0007669"/>
    <property type="project" value="UniProtKB-KW"/>
</dbReference>
<dbReference type="PANTHER" id="PTHR33841">
    <property type="entry name" value="DNA METHYLTRANSFERASE YEEA-RELATED"/>
    <property type="match status" value="1"/>
</dbReference>
<evidence type="ECO:0000259" key="6">
    <source>
        <dbReference type="Pfam" id="PF20464"/>
    </source>
</evidence>
<dbReference type="InterPro" id="IPR050953">
    <property type="entry name" value="N4_N6_ade-DNA_methylase"/>
</dbReference>
<feature type="domain" description="MmeI-like DNA-methyltransferase" evidence="9">
    <location>
        <begin position="441"/>
        <end position="724"/>
    </location>
</feature>
<dbReference type="InterPro" id="IPR002052">
    <property type="entry name" value="DNA_methylase_N6_adenine_CS"/>
</dbReference>
<sequence length="1202" mass="131261">MTFALPDATAAQAFIQRWQHNTASELATAQSFVMDLCELLGVAKPHPTQEQDYMFERPVIFAHGDGSTSAGRIDCYRRGHFVLEAKKLKAGSHTKGFDDGLLRARSQGEAYARALPAGEGRPPFVLVVDVGTVIEVYAEFSQTGGTYTPYPDPRSHRLALSDLARPEVQDRLRRIWTEPDSLNPARISAQVTRDVAALLAQLAKSLEGGTGVSRADAQMSGQRTNPPVHPEPVEGPRTASATASTSSARTNMPARPAARATPEVVAAYLTRCLFSMFAEDVELLPKGAFLGLLQTHRNDPATLQQMLRILWADMDRGGFSAALAKPVLHFNGKLFKGAGQDGYSLLLTPAQIDLLIAAAQSNWREVEPAIFGTLLERALDPTERHALGAHYTPRAYVERLVLPTVIEPLRADWANAQAAALVLAHEAAALEGKAHDAKLAEARTEVKKFHHQLCTTRVLDPACGSANFLYVTLEHLKRLEGEVVNQLEALGHTQDQLGFEGETVTLQQLRGIELNERAAALAELVLWIGYLQWHIRTRGNAAVAEPVVHNYGNIECRDAVLAWDAQELAYDDAGQLLSRWDGSSFKTHPVTGEQVPDEAAQVPQWRYVGARQAQWPQAEFIVGNPPFIGAASMRAALGDGYVQALRGAWPEVPESADFVMFWWHHAAAQVAAGHTRRMGLITTNSLRQTFNRRVVQAALDKGTHLEMAVADHPWVDGANGAAVRIAMTVLASGAGEGSVQTVTDEQTGDFGEVAVTLNERRGLIHADLSAGANVAAAKPLQAMEDISSPGVKLHGAGFLVTPAEAVALGSSALVHDYRNGRDLTDKPRGVRIIDAFGLDAETLRAQHPAIYQWLLERVKPERDQNNRATYRDNWWIFGEPRRELRPALAGLPRYIATVETSKHRTFQFLDASILPDNMLIAIAVDDAFALGILSSQLHIEWALATGGTLEDRPRYNKSRCFETFPFPDEDTGLTPPLRERIAHLAEQIDQHRKRVLAPEAGHTGLTLTGIYNVLAALREGRALTAKEKTQHTQGLVGVLRELHDELDAAVLAAYGLPATASTDDILAHLVQLNTQRAAEEAQGRVRWLRPGFQNPQNTLPKQELLPQEEQAPEADFYGEKPLSKQEQIKPTQHPWPATLPEQVRAVAAALAASPAPLTLSALEARFKGRGPWKKGLPTLLQTLEALGRAQAVSTESGAAWRG</sequence>
<reference evidence="11" key="1">
    <citation type="submission" date="2016-10" db="EMBL/GenBank/DDBJ databases">
        <authorList>
            <person name="Varghese N."/>
            <person name="Submissions S."/>
        </authorList>
    </citation>
    <scope>NUCLEOTIDE SEQUENCE [LARGE SCALE GENOMIC DNA]</scope>
    <source>
        <strain evidence="11">DSM 25157</strain>
    </source>
</reference>
<dbReference type="AlphaFoldDB" id="A0A1H4AXT3"/>
<dbReference type="EMBL" id="FNQJ01000012">
    <property type="protein sequence ID" value="SEA40637.1"/>
    <property type="molecule type" value="Genomic_DNA"/>
</dbReference>
<dbReference type="GO" id="GO:0003676">
    <property type="term" value="F:nucleic acid binding"/>
    <property type="evidence" value="ECO:0007669"/>
    <property type="project" value="InterPro"/>
</dbReference>
<dbReference type="RefSeq" id="WP_092698129.1">
    <property type="nucleotide sequence ID" value="NZ_CAXIQL010000056.1"/>
</dbReference>
<dbReference type="Pfam" id="PF20464">
    <property type="entry name" value="MmeI_N"/>
    <property type="match status" value="1"/>
</dbReference>
<comment type="catalytic activity">
    <reaction evidence="4">
        <text>a 2'-deoxyadenosine in DNA + S-adenosyl-L-methionine = an N(6)-methyl-2'-deoxyadenosine in DNA + S-adenosyl-L-homocysteine + H(+)</text>
        <dbReference type="Rhea" id="RHEA:15197"/>
        <dbReference type="Rhea" id="RHEA-COMP:12418"/>
        <dbReference type="Rhea" id="RHEA-COMP:12419"/>
        <dbReference type="ChEBI" id="CHEBI:15378"/>
        <dbReference type="ChEBI" id="CHEBI:57856"/>
        <dbReference type="ChEBI" id="CHEBI:59789"/>
        <dbReference type="ChEBI" id="CHEBI:90615"/>
        <dbReference type="ChEBI" id="CHEBI:90616"/>
        <dbReference type="EC" id="2.1.1.72"/>
    </reaction>
</comment>
<dbReference type="PROSITE" id="PS00092">
    <property type="entry name" value="N6_MTASE"/>
    <property type="match status" value="1"/>
</dbReference>
<evidence type="ECO:0000256" key="5">
    <source>
        <dbReference type="SAM" id="MobiDB-lite"/>
    </source>
</evidence>
<evidence type="ECO:0000256" key="4">
    <source>
        <dbReference type="ARBA" id="ARBA00047942"/>
    </source>
</evidence>